<organism evidence="3 4">
    <name type="scientific">Glonium stellatum</name>
    <dbReference type="NCBI Taxonomy" id="574774"/>
    <lineage>
        <taxon>Eukaryota</taxon>
        <taxon>Fungi</taxon>
        <taxon>Dikarya</taxon>
        <taxon>Ascomycota</taxon>
        <taxon>Pezizomycotina</taxon>
        <taxon>Dothideomycetes</taxon>
        <taxon>Pleosporomycetidae</taxon>
        <taxon>Gloniales</taxon>
        <taxon>Gloniaceae</taxon>
        <taxon>Glonium</taxon>
    </lineage>
</organism>
<gene>
    <name evidence="3" type="ORF">AOQ84DRAFT_437702</name>
</gene>
<feature type="domain" description="Prion-inhibition and propagation HeLo" evidence="2">
    <location>
        <begin position="10"/>
        <end position="216"/>
    </location>
</feature>
<protein>
    <recommendedName>
        <fullName evidence="2">Prion-inhibition and propagation HeLo domain-containing protein</fullName>
    </recommendedName>
</protein>
<dbReference type="OrthoDB" id="20872at2759"/>
<dbReference type="Gene3D" id="1.20.120.1020">
    <property type="entry name" value="Prion-inhibition and propagation, HeLo domain"/>
    <property type="match status" value="1"/>
</dbReference>
<feature type="compositionally biased region" description="Polar residues" evidence="1">
    <location>
        <begin position="316"/>
        <end position="361"/>
    </location>
</feature>
<feature type="compositionally biased region" description="Basic and acidic residues" evidence="1">
    <location>
        <begin position="302"/>
        <end position="315"/>
    </location>
</feature>
<dbReference type="InterPro" id="IPR029498">
    <property type="entry name" value="HeLo_dom"/>
</dbReference>
<dbReference type="AlphaFoldDB" id="A0A8E2F6M9"/>
<feature type="region of interest" description="Disordered" evidence="1">
    <location>
        <begin position="288"/>
        <end position="393"/>
    </location>
</feature>
<evidence type="ECO:0000313" key="4">
    <source>
        <dbReference type="Proteomes" id="UP000250140"/>
    </source>
</evidence>
<dbReference type="InterPro" id="IPR038305">
    <property type="entry name" value="HeLo_sf"/>
</dbReference>
<dbReference type="EMBL" id="KV749044">
    <property type="protein sequence ID" value="OCL11436.1"/>
    <property type="molecule type" value="Genomic_DNA"/>
</dbReference>
<evidence type="ECO:0000256" key="1">
    <source>
        <dbReference type="SAM" id="MobiDB-lite"/>
    </source>
</evidence>
<sequence>MATNQKEKSGVLGLVQLFSTCVECFGLIHPSKDWDHIQRLLIAQLGIQQARLLVWGDNLGICDLGNSRDPRLDDPEYRAKIERALQSIIDRPAHTDRATQFEKYGLKPPKKFTSAYQPALDGARLEAFREKLEILQEHRWEERRGMSITITHWSIIDSEKFHPFLRLIQENVNALIELMGNEQQVDRGLKHDIKALGWHPIFDKAKVAADMSKLRLIKEACANDYPEYAAATQGALEYLDKEWKDSYEEIMERGTSGSEIPSAAAYIIRTAPNQLKAAYAPQRPKLPGFFSHFRPKSWRRNSKGDTRSKGVDETVQRSQSYAHPITQSSPPLNPQRSKSTAAIPTKPASSGNQAQESSNDQLALVETAKSTEQPSLEPVASIVSRHDQWKGTV</sequence>
<dbReference type="Pfam" id="PF14479">
    <property type="entry name" value="HeLo"/>
    <property type="match status" value="1"/>
</dbReference>
<keyword evidence="4" id="KW-1185">Reference proteome</keyword>
<evidence type="ECO:0000313" key="3">
    <source>
        <dbReference type="EMBL" id="OCL11436.1"/>
    </source>
</evidence>
<evidence type="ECO:0000259" key="2">
    <source>
        <dbReference type="Pfam" id="PF14479"/>
    </source>
</evidence>
<dbReference type="Proteomes" id="UP000250140">
    <property type="component" value="Unassembled WGS sequence"/>
</dbReference>
<feature type="compositionally biased region" description="Basic and acidic residues" evidence="1">
    <location>
        <begin position="384"/>
        <end position="393"/>
    </location>
</feature>
<proteinExistence type="predicted"/>
<reference evidence="3 4" key="1">
    <citation type="journal article" date="2016" name="Nat. Commun.">
        <title>Ectomycorrhizal ecology is imprinted in the genome of the dominant symbiotic fungus Cenococcum geophilum.</title>
        <authorList>
            <consortium name="DOE Joint Genome Institute"/>
            <person name="Peter M."/>
            <person name="Kohler A."/>
            <person name="Ohm R.A."/>
            <person name="Kuo A."/>
            <person name="Krutzmann J."/>
            <person name="Morin E."/>
            <person name="Arend M."/>
            <person name="Barry K.W."/>
            <person name="Binder M."/>
            <person name="Choi C."/>
            <person name="Clum A."/>
            <person name="Copeland A."/>
            <person name="Grisel N."/>
            <person name="Haridas S."/>
            <person name="Kipfer T."/>
            <person name="LaButti K."/>
            <person name="Lindquist E."/>
            <person name="Lipzen A."/>
            <person name="Maire R."/>
            <person name="Meier B."/>
            <person name="Mihaltcheva S."/>
            <person name="Molinier V."/>
            <person name="Murat C."/>
            <person name="Poggeler S."/>
            <person name="Quandt C.A."/>
            <person name="Sperisen C."/>
            <person name="Tritt A."/>
            <person name="Tisserant E."/>
            <person name="Crous P.W."/>
            <person name="Henrissat B."/>
            <person name="Nehls U."/>
            <person name="Egli S."/>
            <person name="Spatafora J.W."/>
            <person name="Grigoriev I.V."/>
            <person name="Martin F.M."/>
        </authorList>
    </citation>
    <scope>NUCLEOTIDE SEQUENCE [LARGE SCALE GENOMIC DNA]</scope>
    <source>
        <strain evidence="3 4">CBS 207.34</strain>
    </source>
</reference>
<accession>A0A8E2F6M9</accession>
<name>A0A8E2F6M9_9PEZI</name>